<feature type="binding site" evidence="10">
    <location>
        <position position="164"/>
    </location>
    <ligand>
        <name>substrate</name>
    </ligand>
</feature>
<dbReference type="GO" id="GO:0046872">
    <property type="term" value="F:metal ion binding"/>
    <property type="evidence" value="ECO:0007669"/>
    <property type="project" value="UniProtKB-KW"/>
</dbReference>
<comment type="subunit">
    <text evidence="2 10">Homodimer.</text>
</comment>
<dbReference type="SUPFAM" id="SSF52972">
    <property type="entry name" value="ITPase-like"/>
    <property type="match status" value="1"/>
</dbReference>
<dbReference type="GO" id="GO:0005737">
    <property type="term" value="C:cytoplasm"/>
    <property type="evidence" value="ECO:0007669"/>
    <property type="project" value="TreeGrafter"/>
</dbReference>
<dbReference type="GO" id="GO:0000166">
    <property type="term" value="F:nucleotide binding"/>
    <property type="evidence" value="ECO:0007669"/>
    <property type="project" value="UniProtKB-KW"/>
</dbReference>
<dbReference type="GO" id="GO:0036220">
    <property type="term" value="F:ITP diphosphatase activity"/>
    <property type="evidence" value="ECO:0007669"/>
    <property type="project" value="UniProtKB-UniRule"/>
</dbReference>
<dbReference type="PANTHER" id="PTHR11067">
    <property type="entry name" value="INOSINE TRIPHOSPHATE PYROPHOSPHATASE/HAM1 PROTEIN"/>
    <property type="match status" value="1"/>
</dbReference>
<comment type="cofactor">
    <cofactor evidence="10">
        <name>Mg(2+)</name>
        <dbReference type="ChEBI" id="CHEBI:18420"/>
    </cofactor>
    <text evidence="10">Binds 1 Mg(2+) ion per subunit.</text>
</comment>
<evidence type="ECO:0000313" key="15">
    <source>
        <dbReference type="Proteomes" id="UP000325030"/>
    </source>
</evidence>
<comment type="catalytic activity">
    <reaction evidence="8 10">
        <text>dITP + H2O = dIMP + diphosphate + H(+)</text>
        <dbReference type="Rhea" id="RHEA:28342"/>
        <dbReference type="ChEBI" id="CHEBI:15377"/>
        <dbReference type="ChEBI" id="CHEBI:15378"/>
        <dbReference type="ChEBI" id="CHEBI:33019"/>
        <dbReference type="ChEBI" id="CHEBI:61194"/>
        <dbReference type="ChEBI" id="CHEBI:61382"/>
        <dbReference type="EC" id="3.6.1.66"/>
    </reaction>
</comment>
<accession>A0A510E394</accession>
<reference evidence="15" key="1">
    <citation type="submission" date="2018-09" db="EMBL/GenBank/DDBJ databases">
        <title>Complete Genome Sequencing of Sulfolobus sp. JCM 16834.</title>
        <authorList>
            <person name="Kato S."/>
            <person name="Itoh T."/>
            <person name="Ohkuma M."/>
        </authorList>
    </citation>
    <scope>NUCLEOTIDE SEQUENCE [LARGE SCALE GENOMIC DNA]</scope>
    <source>
        <strain evidence="15">IC-007</strain>
    </source>
</reference>
<dbReference type="Proteomes" id="UP000325030">
    <property type="component" value="Chromosome"/>
</dbReference>
<feature type="binding site" evidence="10">
    <location>
        <position position="37"/>
    </location>
    <ligand>
        <name>Mg(2+)</name>
        <dbReference type="ChEBI" id="CHEBI:18420"/>
    </ligand>
</feature>
<evidence type="ECO:0000256" key="1">
    <source>
        <dbReference type="ARBA" id="ARBA00008023"/>
    </source>
</evidence>
<evidence type="ECO:0000256" key="10">
    <source>
        <dbReference type="HAMAP-Rule" id="MF_01405"/>
    </source>
</evidence>
<dbReference type="RefSeq" id="WP_054845103.1">
    <property type="nucleotide sequence ID" value="NZ_AP018929.1"/>
</dbReference>
<keyword evidence="3 10" id="KW-0479">Metal-binding</keyword>
<dbReference type="GO" id="GO:0009117">
    <property type="term" value="P:nucleotide metabolic process"/>
    <property type="evidence" value="ECO:0007669"/>
    <property type="project" value="UniProtKB-KW"/>
</dbReference>
<evidence type="ECO:0000256" key="9">
    <source>
        <dbReference type="ARBA" id="ARBA00052017"/>
    </source>
</evidence>
<dbReference type="GO" id="GO:0017111">
    <property type="term" value="F:ribonucleoside triphosphate phosphatase activity"/>
    <property type="evidence" value="ECO:0007669"/>
    <property type="project" value="InterPro"/>
</dbReference>
<feature type="binding site" evidence="10">
    <location>
        <begin position="141"/>
        <end position="144"/>
    </location>
    <ligand>
        <name>substrate</name>
    </ligand>
</feature>
<dbReference type="NCBIfam" id="TIGR00042">
    <property type="entry name" value="RdgB/HAM1 family non-canonical purine NTP pyrophosphatase"/>
    <property type="match status" value="1"/>
</dbReference>
<dbReference type="InterPro" id="IPR002637">
    <property type="entry name" value="RdgB/HAM1"/>
</dbReference>
<dbReference type="AlphaFoldDB" id="A0A510E394"/>
<dbReference type="EMBL" id="AP018930">
    <property type="protein sequence ID" value="BBG26974.1"/>
    <property type="molecule type" value="Genomic_DNA"/>
</dbReference>
<evidence type="ECO:0000256" key="6">
    <source>
        <dbReference type="ARBA" id="ARBA00022842"/>
    </source>
</evidence>
<feature type="active site" description="Proton acceptor" evidence="10">
    <location>
        <position position="66"/>
    </location>
</feature>
<evidence type="ECO:0000256" key="2">
    <source>
        <dbReference type="ARBA" id="ARBA00011738"/>
    </source>
</evidence>
<dbReference type="HAMAP" id="MF_01405">
    <property type="entry name" value="Non_canon_purine_NTPase"/>
    <property type="match status" value="1"/>
</dbReference>
<evidence type="ECO:0000256" key="7">
    <source>
        <dbReference type="ARBA" id="ARBA00023080"/>
    </source>
</evidence>
<comment type="function">
    <text evidence="10">Pyrophosphatase that catalyzes the hydrolysis of nucleoside triphosphates to their monophosphate derivatives, with a high preference for the non-canonical purine nucleotides XTP (xanthosine triphosphate), dITP (deoxyinosine triphosphate) and ITP. Seems to function as a house-cleaning enzyme that removes non-canonical purine nucleotides from the nucleotide pool, thus preventing their incorporation into DNA/RNA and avoiding chromosomal lesions.</text>
</comment>
<evidence type="ECO:0000256" key="8">
    <source>
        <dbReference type="ARBA" id="ARBA00051875"/>
    </source>
</evidence>
<evidence type="ECO:0000256" key="3">
    <source>
        <dbReference type="ARBA" id="ARBA00022723"/>
    </source>
</evidence>
<dbReference type="GO" id="GO:0036222">
    <property type="term" value="F:XTP diphosphatase activity"/>
    <property type="evidence" value="ECO:0007669"/>
    <property type="project" value="UniProtKB-UniRule"/>
</dbReference>
<dbReference type="Pfam" id="PF01725">
    <property type="entry name" value="Ham1p_like"/>
    <property type="match status" value="1"/>
</dbReference>
<keyword evidence="6 10" id="KW-0460">Magnesium</keyword>
<dbReference type="NCBIfam" id="NF011396">
    <property type="entry name" value="PRK14821.1"/>
    <property type="match status" value="1"/>
</dbReference>
<evidence type="ECO:0000256" key="5">
    <source>
        <dbReference type="ARBA" id="ARBA00022801"/>
    </source>
</evidence>
<reference evidence="13 14" key="2">
    <citation type="journal article" date="2020" name="Int. J. Syst. Evol. Microbiol.">
        <title>Sulfuracidifex tepidarius gen. nov., sp. nov. and transfer of Sulfolobus metallicus Huber and Stetter 1992 to the genus Sulfuracidifex as Sulfuracidifex metallicus comb. nov.</title>
        <authorList>
            <person name="Itoh T."/>
            <person name="Miura T."/>
            <person name="Sakai H.D."/>
            <person name="Kato S."/>
            <person name="Ohkuma M."/>
            <person name="Takashina T."/>
        </authorList>
    </citation>
    <scope>NUCLEOTIDE SEQUENCE</scope>
    <source>
        <strain evidence="12 14">IC-006</strain>
        <strain evidence="13">IC-007</strain>
    </source>
</reference>
<evidence type="ECO:0000256" key="11">
    <source>
        <dbReference type="RuleBase" id="RU003781"/>
    </source>
</evidence>
<keyword evidence="7 10" id="KW-0546">Nucleotide metabolism</keyword>
<dbReference type="FunFam" id="3.90.950.10:FF:000001">
    <property type="entry name" value="dITP/XTP pyrophosphatase"/>
    <property type="match status" value="1"/>
</dbReference>
<evidence type="ECO:0000313" key="12">
    <source>
        <dbReference type="EMBL" id="BBG24217.1"/>
    </source>
</evidence>
<dbReference type="Gene3D" id="3.90.950.10">
    <property type="match status" value="1"/>
</dbReference>
<feature type="binding site" evidence="10">
    <location>
        <begin position="169"/>
        <end position="170"/>
    </location>
    <ligand>
        <name>substrate</name>
    </ligand>
</feature>
<keyword evidence="14" id="KW-1185">Reference proteome</keyword>
<comment type="similarity">
    <text evidence="1 10 11">Belongs to the HAM1 NTPase family.</text>
</comment>
<dbReference type="EMBL" id="AP018929">
    <property type="protein sequence ID" value="BBG24217.1"/>
    <property type="molecule type" value="Genomic_DNA"/>
</dbReference>
<evidence type="ECO:0000313" key="14">
    <source>
        <dbReference type="Proteomes" id="UP000322983"/>
    </source>
</evidence>
<name>A0A510E394_9CREN</name>
<dbReference type="STRING" id="1294262.GCA_001316085_00520"/>
<comment type="catalytic activity">
    <reaction evidence="10">
        <text>ITP + H2O = IMP + diphosphate + H(+)</text>
        <dbReference type="Rhea" id="RHEA:29399"/>
        <dbReference type="ChEBI" id="CHEBI:15377"/>
        <dbReference type="ChEBI" id="CHEBI:15378"/>
        <dbReference type="ChEBI" id="CHEBI:33019"/>
        <dbReference type="ChEBI" id="CHEBI:58053"/>
        <dbReference type="ChEBI" id="CHEBI:61402"/>
        <dbReference type="EC" id="3.6.1.66"/>
    </reaction>
</comment>
<protein>
    <recommendedName>
        <fullName evidence="10">dITP/XTP pyrophosphatase</fullName>
        <ecNumber evidence="10">3.6.1.66</ecNumber>
    </recommendedName>
    <alternativeName>
        <fullName evidence="10">Non-canonical purine NTP pyrophosphatase</fullName>
    </alternativeName>
    <alternativeName>
        <fullName evidence="10">Non-standard purine NTP pyrophosphatase</fullName>
    </alternativeName>
    <alternativeName>
        <fullName evidence="10">Nucleoside-triphosphate diphosphatase</fullName>
    </alternativeName>
    <alternativeName>
        <fullName evidence="10">Nucleoside-triphosphate pyrophosphatase</fullName>
        <shortName evidence="10">NTPase</shortName>
    </alternativeName>
</protein>
<dbReference type="InterPro" id="IPR020922">
    <property type="entry name" value="dITP/XTP_pyrophosphatase"/>
</dbReference>
<dbReference type="EC" id="3.6.1.66" evidence="10"/>
<dbReference type="GeneID" id="41717839"/>
<dbReference type="PANTHER" id="PTHR11067:SF9">
    <property type="entry name" value="INOSINE TRIPHOSPHATE PYROPHOSPHATASE"/>
    <property type="match status" value="1"/>
</dbReference>
<dbReference type="Proteomes" id="UP000322983">
    <property type="component" value="Chromosome"/>
</dbReference>
<dbReference type="CDD" id="cd00515">
    <property type="entry name" value="HAM1"/>
    <property type="match status" value="1"/>
</dbReference>
<keyword evidence="4 10" id="KW-0547">Nucleotide-binding</keyword>
<dbReference type="GO" id="GO:0035870">
    <property type="term" value="F:dITP diphosphatase activity"/>
    <property type="evidence" value="ECO:0007669"/>
    <property type="project" value="UniProtKB-UniRule"/>
</dbReference>
<evidence type="ECO:0000313" key="13">
    <source>
        <dbReference type="EMBL" id="BBG26974.1"/>
    </source>
</evidence>
<gene>
    <name evidence="12" type="ORF">IC006_1524</name>
    <name evidence="13" type="ORF">IC007_1501</name>
</gene>
<dbReference type="InterPro" id="IPR029001">
    <property type="entry name" value="ITPase-like_fam"/>
</dbReference>
<sequence>MKTIKLITGNEGKFKEMNEIAEGKGVKLEWINCPKVEVQADTIEEISLHSAIDSFLSFRSPLIVDDSGLFVDALNGFPGPYTKFVRKTIGIEGMLRLLSNVKRREANFETVITFTDGKKTLTFHGDVEGKISEEAKGVRGFGFDPIFIPNGSDKTFAEMEISEKNKYSHRARAFLKFLDFFLTYNG</sequence>
<dbReference type="KEGG" id="step:IC006_1524"/>
<feature type="binding site" evidence="10">
    <location>
        <position position="67"/>
    </location>
    <ligand>
        <name>substrate</name>
    </ligand>
</feature>
<evidence type="ECO:0000256" key="4">
    <source>
        <dbReference type="ARBA" id="ARBA00022741"/>
    </source>
</evidence>
<proteinExistence type="inferred from homology"/>
<keyword evidence="5 10" id="KW-0378">Hydrolase</keyword>
<dbReference type="GO" id="GO:0009146">
    <property type="term" value="P:purine nucleoside triphosphate catabolic process"/>
    <property type="evidence" value="ECO:0007669"/>
    <property type="project" value="UniProtKB-UniRule"/>
</dbReference>
<accession>A0A510DVK4</accession>
<organism evidence="13 15">
    <name type="scientific">Sulfuracidifex tepidarius</name>
    <dbReference type="NCBI Taxonomy" id="1294262"/>
    <lineage>
        <taxon>Archaea</taxon>
        <taxon>Thermoproteota</taxon>
        <taxon>Thermoprotei</taxon>
        <taxon>Sulfolobales</taxon>
        <taxon>Sulfolobaceae</taxon>
        <taxon>Sulfuracidifex</taxon>
    </lineage>
</organism>
<comment type="catalytic activity">
    <reaction evidence="9 10">
        <text>XTP + H2O = XMP + diphosphate + H(+)</text>
        <dbReference type="Rhea" id="RHEA:28610"/>
        <dbReference type="ChEBI" id="CHEBI:15377"/>
        <dbReference type="ChEBI" id="CHEBI:15378"/>
        <dbReference type="ChEBI" id="CHEBI:33019"/>
        <dbReference type="ChEBI" id="CHEBI:57464"/>
        <dbReference type="ChEBI" id="CHEBI:61314"/>
        <dbReference type="EC" id="3.6.1.66"/>
    </reaction>
</comment>
<feature type="binding site" evidence="10">
    <location>
        <position position="66"/>
    </location>
    <ligand>
        <name>Mg(2+)</name>
        <dbReference type="ChEBI" id="CHEBI:18420"/>
    </ligand>
</feature>
<feature type="binding site" evidence="10">
    <location>
        <begin position="8"/>
        <end position="13"/>
    </location>
    <ligand>
        <name>substrate</name>
    </ligand>
</feature>